<gene>
    <name evidence="1" type="ORF">LA521A_00880</name>
</gene>
<organism evidence="1 2">
    <name type="scientific">Lysobacter auxotrophicus</name>
    <dbReference type="NCBI Taxonomy" id="2992573"/>
    <lineage>
        <taxon>Bacteria</taxon>
        <taxon>Pseudomonadati</taxon>
        <taxon>Pseudomonadota</taxon>
        <taxon>Gammaproteobacteria</taxon>
        <taxon>Lysobacterales</taxon>
        <taxon>Lysobacteraceae</taxon>
        <taxon>Lysobacter</taxon>
    </lineage>
</organism>
<evidence type="ECO:0000313" key="1">
    <source>
        <dbReference type="EMBL" id="BDU14887.1"/>
    </source>
</evidence>
<proteinExistence type="predicted"/>
<reference evidence="1 2" key="1">
    <citation type="journal article" date="2023" name="Int. J. Syst. Evol. Microbiol.">
        <title>Physiological and genomic analyses of cobalamin (vitamin B12)-auxotrophy of Lysobacter auxotrophicus sp. nov., a methionine-auxotrophic chitinolytic bacterium isolated from chitin-treated soil.</title>
        <authorList>
            <person name="Saito A."/>
            <person name="Dohra H."/>
            <person name="Hamada M."/>
            <person name="Moriuchi R."/>
            <person name="Kotsuchibashi Y."/>
            <person name="Mori K."/>
        </authorList>
    </citation>
    <scope>NUCLEOTIDE SEQUENCE [LARGE SCALE GENOMIC DNA]</scope>
    <source>
        <strain evidence="1 2">5-21a</strain>
    </source>
</reference>
<dbReference type="EMBL" id="AP027041">
    <property type="protein sequence ID" value="BDU14887.1"/>
    <property type="molecule type" value="Genomic_DNA"/>
</dbReference>
<evidence type="ECO:0000313" key="2">
    <source>
        <dbReference type="Proteomes" id="UP001317822"/>
    </source>
</evidence>
<protein>
    <submittedName>
        <fullName evidence="1">Uncharacterized protein</fullName>
    </submittedName>
</protein>
<name>A0ABN6UEX1_9GAMM</name>
<sequence length="58" mass="6215">MDERVAELNTDIAAIAQNDPDARRFSSYEVLADDCHRAGGCSGRGSSPMAANCQRRSA</sequence>
<accession>A0ABN6UEX1</accession>
<keyword evidence="2" id="KW-1185">Reference proteome</keyword>
<dbReference type="Proteomes" id="UP001317822">
    <property type="component" value="Chromosome"/>
</dbReference>